<organism evidence="1 2">
    <name type="scientific">Agrobacterium larrymoorei</name>
    <dbReference type="NCBI Taxonomy" id="160699"/>
    <lineage>
        <taxon>Bacteria</taxon>
        <taxon>Pseudomonadati</taxon>
        <taxon>Pseudomonadota</taxon>
        <taxon>Alphaproteobacteria</taxon>
        <taxon>Hyphomicrobiales</taxon>
        <taxon>Rhizobiaceae</taxon>
        <taxon>Rhizobium/Agrobacterium group</taxon>
        <taxon>Agrobacterium</taxon>
    </lineage>
</organism>
<reference evidence="1" key="1">
    <citation type="submission" date="2023-08" db="EMBL/GenBank/DDBJ databases">
        <title>Functional and genomic diversity of the sorghum phyllosphere microbiome.</title>
        <authorList>
            <person name="Shade A."/>
        </authorList>
    </citation>
    <scope>NUCLEOTIDE SEQUENCE</scope>
    <source>
        <strain evidence="1">SORGH_AS_0974</strain>
    </source>
</reference>
<proteinExistence type="predicted"/>
<evidence type="ECO:0000313" key="2">
    <source>
        <dbReference type="Proteomes" id="UP001255601"/>
    </source>
</evidence>
<name>A0AAJ2ETJ1_9HYPH</name>
<sequence>MLDISFIMSYLLAQIIDLVLPGSTFELDSLNGPTH</sequence>
<gene>
    <name evidence="1" type="ORF">QE369_004427</name>
</gene>
<evidence type="ECO:0000313" key="1">
    <source>
        <dbReference type="EMBL" id="MDR6104230.1"/>
    </source>
</evidence>
<dbReference type="AlphaFoldDB" id="A0AAJ2ETJ1"/>
<dbReference type="Proteomes" id="UP001255601">
    <property type="component" value="Unassembled WGS sequence"/>
</dbReference>
<accession>A0AAJ2ETJ1</accession>
<dbReference type="EMBL" id="JAVIZC010000003">
    <property type="protein sequence ID" value="MDR6104230.1"/>
    <property type="molecule type" value="Genomic_DNA"/>
</dbReference>
<comment type="caution">
    <text evidence="1">The sequence shown here is derived from an EMBL/GenBank/DDBJ whole genome shotgun (WGS) entry which is preliminary data.</text>
</comment>
<protein>
    <submittedName>
        <fullName evidence="1">Uncharacterized protein</fullName>
    </submittedName>
</protein>